<organism evidence="2 3">
    <name type="scientific">Lederbergia ruris</name>
    <dbReference type="NCBI Taxonomy" id="217495"/>
    <lineage>
        <taxon>Bacteria</taxon>
        <taxon>Bacillati</taxon>
        <taxon>Bacillota</taxon>
        <taxon>Bacilli</taxon>
        <taxon>Bacillales</taxon>
        <taxon>Bacillaceae</taxon>
        <taxon>Lederbergia</taxon>
    </lineage>
</organism>
<gene>
    <name evidence="2" type="ORF">J8TS2_00870</name>
</gene>
<evidence type="ECO:0000313" key="3">
    <source>
        <dbReference type="Proteomes" id="UP000679950"/>
    </source>
</evidence>
<accession>A0ABQ4KEM1</accession>
<evidence type="ECO:0000256" key="1">
    <source>
        <dbReference type="SAM" id="Phobius"/>
    </source>
</evidence>
<feature type="transmembrane region" description="Helical" evidence="1">
    <location>
        <begin position="12"/>
        <end position="34"/>
    </location>
</feature>
<dbReference type="EMBL" id="BORB01000001">
    <property type="protein sequence ID" value="GIN55768.1"/>
    <property type="molecule type" value="Genomic_DNA"/>
</dbReference>
<protein>
    <recommendedName>
        <fullName evidence="4">Type II secretion system protein</fullName>
    </recommendedName>
</protein>
<evidence type="ECO:0000313" key="2">
    <source>
        <dbReference type="EMBL" id="GIN55768.1"/>
    </source>
</evidence>
<reference evidence="2 3" key="1">
    <citation type="submission" date="2021-03" db="EMBL/GenBank/DDBJ databases">
        <title>Antimicrobial resistance genes in bacteria isolated from Japanese honey, and their potential for conferring macrolide and lincosamide resistance in the American foulbrood pathogen Paenibacillus larvae.</title>
        <authorList>
            <person name="Okamoto M."/>
            <person name="Kumagai M."/>
            <person name="Kanamori H."/>
            <person name="Takamatsu D."/>
        </authorList>
    </citation>
    <scope>NUCLEOTIDE SEQUENCE [LARGE SCALE GENOMIC DNA]</scope>
    <source>
        <strain evidence="2 3">J8TS2</strain>
    </source>
</reference>
<keyword evidence="3" id="KW-1185">Reference proteome</keyword>
<sequence>MKNERGFSFLEGLLSLSFLLLICITLFPIVFSMMNKLSDGKKEMIGYRLLYEYVEQYPVSKYPLKQTRLSQGIQYELFYEENAENRRACFRYEDHQKCVE</sequence>
<proteinExistence type="predicted"/>
<keyword evidence="1" id="KW-0472">Membrane</keyword>
<evidence type="ECO:0008006" key="4">
    <source>
        <dbReference type="Google" id="ProtNLM"/>
    </source>
</evidence>
<keyword evidence="1" id="KW-0812">Transmembrane</keyword>
<dbReference type="RefSeq" id="WP_212964827.1">
    <property type="nucleotide sequence ID" value="NZ_BORB01000001.1"/>
</dbReference>
<dbReference type="Proteomes" id="UP000679950">
    <property type="component" value="Unassembled WGS sequence"/>
</dbReference>
<comment type="caution">
    <text evidence="2">The sequence shown here is derived from an EMBL/GenBank/DDBJ whole genome shotgun (WGS) entry which is preliminary data.</text>
</comment>
<keyword evidence="1" id="KW-1133">Transmembrane helix</keyword>
<name>A0ABQ4KEM1_9BACI</name>